<organism evidence="11 12">
    <name type="scientific">Mesomycoplasma lagogenitalium</name>
    <dbReference type="NCBI Taxonomy" id="171286"/>
    <lineage>
        <taxon>Bacteria</taxon>
        <taxon>Bacillati</taxon>
        <taxon>Mycoplasmatota</taxon>
        <taxon>Mycoplasmoidales</taxon>
        <taxon>Metamycoplasmataceae</taxon>
        <taxon>Mesomycoplasma</taxon>
    </lineage>
</organism>
<dbReference type="EMBL" id="CP122979">
    <property type="protein sequence ID" value="WGI37061.1"/>
    <property type="molecule type" value="Genomic_DNA"/>
</dbReference>
<keyword evidence="1 9" id="KW-0963">Cytoplasm</keyword>
<dbReference type="EC" id="3.6.4.-" evidence="9"/>
<feature type="binding site" evidence="9">
    <location>
        <position position="54"/>
    </location>
    <ligand>
        <name>ATP</name>
        <dbReference type="ChEBI" id="CHEBI:30616"/>
    </ligand>
</feature>
<evidence type="ECO:0000313" key="11">
    <source>
        <dbReference type="EMBL" id="WGI37061.1"/>
    </source>
</evidence>
<dbReference type="InterPro" id="IPR027417">
    <property type="entry name" value="P-loop_NTPase"/>
</dbReference>
<evidence type="ECO:0000256" key="9">
    <source>
        <dbReference type="HAMAP-Rule" id="MF_00016"/>
    </source>
</evidence>
<feature type="binding site" evidence="9">
    <location>
        <position position="205"/>
    </location>
    <ligand>
        <name>ATP</name>
        <dbReference type="ChEBI" id="CHEBI:30616"/>
    </ligand>
</feature>
<keyword evidence="7 9" id="KW-0233">DNA recombination</keyword>
<name>A0ABY8LXS0_9BACT</name>
<dbReference type="InterPro" id="IPR008824">
    <property type="entry name" value="RuvB-like_N"/>
</dbReference>
<dbReference type="CDD" id="cd00009">
    <property type="entry name" value="AAA"/>
    <property type="match status" value="1"/>
</dbReference>
<evidence type="ECO:0000259" key="10">
    <source>
        <dbReference type="SMART" id="SM00382"/>
    </source>
</evidence>
<dbReference type="InterPro" id="IPR036388">
    <property type="entry name" value="WH-like_DNA-bd_sf"/>
</dbReference>
<evidence type="ECO:0000256" key="4">
    <source>
        <dbReference type="ARBA" id="ARBA00022801"/>
    </source>
</evidence>
<dbReference type="HAMAP" id="MF_00016">
    <property type="entry name" value="DNA_HJ_migration_RuvB"/>
    <property type="match status" value="1"/>
</dbReference>
<dbReference type="SUPFAM" id="SSF46785">
    <property type="entry name" value="Winged helix' DNA-binding domain"/>
    <property type="match status" value="1"/>
</dbReference>
<dbReference type="Gene3D" id="3.40.50.300">
    <property type="entry name" value="P-loop containing nucleotide triphosphate hydrolases"/>
    <property type="match status" value="1"/>
</dbReference>
<dbReference type="NCBIfam" id="TIGR00635">
    <property type="entry name" value="ruvB"/>
    <property type="match status" value="1"/>
</dbReference>
<accession>A0ABY8LXS0</accession>
<dbReference type="GO" id="GO:0003678">
    <property type="term" value="F:DNA helicase activity"/>
    <property type="evidence" value="ECO:0007669"/>
    <property type="project" value="UniProtKB-EC"/>
</dbReference>
<feature type="binding site" evidence="9">
    <location>
        <position position="158"/>
    </location>
    <ligand>
        <name>ATP</name>
        <dbReference type="ChEBI" id="CHEBI:30616"/>
    </ligand>
</feature>
<gene>
    <name evidence="9 11" type="primary">ruvB</name>
    <name evidence="11" type="ORF">QEG99_02910</name>
</gene>
<dbReference type="Pfam" id="PF05496">
    <property type="entry name" value="RuvB_N"/>
    <property type="match status" value="1"/>
</dbReference>
<sequence length="316" mass="36437">MQENLEIRPKNFDEFIGQKELVNTLKVLINSSKKRHKNLDHILFYGAPGLGKTTLAKIISLEMKEQIKFVQGSLIEKKSDVLSIFGSIKKGDLIFIDEIHSLNKNVEELLYSAMEEYVIDIQIGVEGESKIMRMKLPEFTLIAATTKIDKISQPLKDRFGYLAKLKSYSKQDMAIIIKNSSKKLKIKIDDQDIDYITTFTNSTPRIANNILKRIRDFFIYEKKEFIDRTLIDKTLKNIGIHRKGLNNLHIDYLKMVGQVFRKKSVSLDVISGILKESKENILTNIEPLLLQLNLIEKTSRGRKITDSGIEYLKTIW</sequence>
<comment type="catalytic activity">
    <reaction evidence="9">
        <text>ATP + H2O = ADP + phosphate + H(+)</text>
        <dbReference type="Rhea" id="RHEA:13065"/>
        <dbReference type="ChEBI" id="CHEBI:15377"/>
        <dbReference type="ChEBI" id="CHEBI:15378"/>
        <dbReference type="ChEBI" id="CHEBI:30616"/>
        <dbReference type="ChEBI" id="CHEBI:43474"/>
        <dbReference type="ChEBI" id="CHEBI:456216"/>
    </reaction>
</comment>
<dbReference type="PANTHER" id="PTHR42848">
    <property type="match status" value="1"/>
</dbReference>
<keyword evidence="12" id="KW-1185">Reference proteome</keyword>
<dbReference type="SMART" id="SM00382">
    <property type="entry name" value="AAA"/>
    <property type="match status" value="1"/>
</dbReference>
<dbReference type="RefSeq" id="WP_280102364.1">
    <property type="nucleotide sequence ID" value="NZ_CP122979.1"/>
</dbReference>
<keyword evidence="8 9" id="KW-0234">DNA repair</keyword>
<feature type="region of interest" description="Small ATPAse domain (RuvB-S)" evidence="9">
    <location>
        <begin position="169"/>
        <end position="239"/>
    </location>
</feature>
<feature type="binding site" evidence="9">
    <location>
        <position position="52"/>
    </location>
    <ligand>
        <name>ATP</name>
        <dbReference type="ChEBI" id="CHEBI:30616"/>
    </ligand>
</feature>
<feature type="domain" description="AAA+ ATPase" evidence="10">
    <location>
        <begin position="38"/>
        <end position="169"/>
    </location>
</feature>
<feature type="binding site" evidence="9">
    <location>
        <position position="302"/>
    </location>
    <ligand>
        <name>DNA</name>
        <dbReference type="ChEBI" id="CHEBI:16991"/>
    </ligand>
</feature>
<keyword evidence="11" id="KW-0347">Helicase</keyword>
<feature type="binding site" evidence="9">
    <location>
        <position position="49"/>
    </location>
    <ligand>
        <name>ATP</name>
        <dbReference type="ChEBI" id="CHEBI:30616"/>
    </ligand>
</feature>
<keyword evidence="5 9" id="KW-0067">ATP-binding</keyword>
<evidence type="ECO:0000256" key="1">
    <source>
        <dbReference type="ARBA" id="ARBA00022490"/>
    </source>
</evidence>
<feature type="binding site" evidence="9">
    <location>
        <position position="8"/>
    </location>
    <ligand>
        <name>ATP</name>
        <dbReference type="ChEBI" id="CHEBI:30616"/>
    </ligand>
</feature>
<evidence type="ECO:0000256" key="2">
    <source>
        <dbReference type="ARBA" id="ARBA00022741"/>
    </source>
</evidence>
<feature type="binding site" evidence="9">
    <location>
        <position position="168"/>
    </location>
    <ligand>
        <name>ATP</name>
        <dbReference type="ChEBI" id="CHEBI:30616"/>
    </ligand>
</feature>
<comment type="caution">
    <text evidence="9">Lacks conserved residue(s) required for the propagation of feature annotation.</text>
</comment>
<reference evidence="11" key="1">
    <citation type="submission" date="2023-04" db="EMBL/GenBank/DDBJ databases">
        <title>Completed genome of Mycoplasma lagogenitalium type strain 12MS.</title>
        <authorList>
            <person name="Spergser J."/>
        </authorList>
    </citation>
    <scope>NUCLEOTIDE SEQUENCE</scope>
    <source>
        <strain evidence="11">12MS</strain>
    </source>
</reference>
<comment type="domain">
    <text evidence="9">Has 3 domains, the large (RuvB-L) and small ATPase (RuvB-S) domains and the C-terminal head (RuvB-H) domain. The head domain binds DNA, while the ATPase domains jointly bind ATP, ADP or are empty depending on the state of the subunit in the translocation cycle. During a single DNA translocation step the structure of each domain remains the same, but their relative positions change.</text>
</comment>
<evidence type="ECO:0000256" key="7">
    <source>
        <dbReference type="ARBA" id="ARBA00023172"/>
    </source>
</evidence>
<feature type="binding site" evidence="9">
    <location>
        <position position="7"/>
    </location>
    <ligand>
        <name>ATP</name>
        <dbReference type="ChEBI" id="CHEBI:30616"/>
    </ligand>
</feature>
<protein>
    <recommendedName>
        <fullName evidence="9">Holliday junction branch migration complex subunit RuvB</fullName>
        <ecNumber evidence="9">3.6.4.-</ecNumber>
    </recommendedName>
</protein>
<evidence type="ECO:0000313" key="12">
    <source>
        <dbReference type="Proteomes" id="UP001179842"/>
    </source>
</evidence>
<evidence type="ECO:0000256" key="8">
    <source>
        <dbReference type="ARBA" id="ARBA00023204"/>
    </source>
</evidence>
<dbReference type="InterPro" id="IPR004605">
    <property type="entry name" value="DNA_helicase_Holl-junc_RuvB"/>
</dbReference>
<dbReference type="SUPFAM" id="SSF52540">
    <property type="entry name" value="P-loop containing nucleoside triphosphate hydrolases"/>
    <property type="match status" value="1"/>
</dbReference>
<proteinExistence type="inferred from homology"/>
<keyword evidence="4 9" id="KW-0378">Hydrolase</keyword>
<feature type="binding site" evidence="9">
    <location>
        <position position="53"/>
    </location>
    <ligand>
        <name>ATP</name>
        <dbReference type="ChEBI" id="CHEBI:30616"/>
    </ligand>
</feature>
<dbReference type="InterPro" id="IPR041445">
    <property type="entry name" value="AAA_lid_4"/>
</dbReference>
<dbReference type="PANTHER" id="PTHR42848:SF1">
    <property type="entry name" value="HOLLIDAY JUNCTION BRANCH MIGRATION COMPLEX SUBUNIT RUVB"/>
    <property type="match status" value="1"/>
</dbReference>
<dbReference type="Proteomes" id="UP001179842">
    <property type="component" value="Chromosome"/>
</dbReference>
<comment type="function">
    <text evidence="9">The RuvA-RuvB-RuvC complex processes Holliday junction (HJ) DNA during genetic recombination and DNA repair, while the RuvA-RuvB complex plays an important role in the rescue of blocked DNA replication forks via replication fork reversal (RFR). RuvA specifically binds to HJ cruciform DNA, conferring on it an open structure. The RuvB hexamer acts as an ATP-dependent pump, pulling dsDNA into and through the RuvAB complex. RuvB forms 2 homohexamers on either side of HJ DNA bound by 1 or 2 RuvA tetramers; 4 subunits per hexamer contact DNA at a time. Coordinated motions by a converter formed by DNA-disengaged RuvB subunits stimulates ATP hydrolysis and nucleotide exchange. Immobilization of the converter enables RuvB to convert the ATP-contained energy into a lever motion, pulling 2 nucleotides of DNA out of the RuvA tetramer per ATP hydrolyzed, thus driving DNA branch migration. The RuvB motors rotate together with the DNA substrate, which together with the progressing nucleotide cycle form the mechanistic basis for DNA recombination by continuous HJ branch migration. Branch migration allows RuvC to scan DNA until it finds its consensus sequence, where it cleaves and resolves cruciform DNA.</text>
</comment>
<dbReference type="Pfam" id="PF17864">
    <property type="entry name" value="AAA_lid_4"/>
    <property type="match status" value="1"/>
</dbReference>
<comment type="similarity">
    <text evidence="9">Belongs to the RuvB family.</text>
</comment>
<dbReference type="NCBIfam" id="NF000868">
    <property type="entry name" value="PRK00080.1"/>
    <property type="match status" value="1"/>
</dbReference>
<dbReference type="Gene3D" id="1.10.10.10">
    <property type="entry name" value="Winged helix-like DNA-binding domain superfamily/Winged helix DNA-binding domain"/>
    <property type="match status" value="1"/>
</dbReference>
<feature type="region of interest" description="Head domain (RuvB-H)" evidence="9">
    <location>
        <begin position="242"/>
        <end position="316"/>
    </location>
</feature>
<keyword evidence="2 9" id="KW-0547">Nucleotide-binding</keyword>
<keyword evidence="6 9" id="KW-0238">DNA-binding</keyword>
<feature type="binding site" evidence="9">
    <location>
        <position position="53"/>
    </location>
    <ligand>
        <name>Mg(2+)</name>
        <dbReference type="ChEBI" id="CHEBI:18420"/>
    </ligand>
</feature>
<feature type="binding site" evidence="9">
    <location>
        <position position="297"/>
    </location>
    <ligand>
        <name>DNA</name>
        <dbReference type="ChEBI" id="CHEBI:16991"/>
    </ligand>
</feature>
<evidence type="ECO:0000256" key="3">
    <source>
        <dbReference type="ARBA" id="ARBA00022763"/>
    </source>
</evidence>
<dbReference type="InterPro" id="IPR036390">
    <property type="entry name" value="WH_DNA-bd_sf"/>
</dbReference>
<evidence type="ECO:0000256" key="6">
    <source>
        <dbReference type="ARBA" id="ARBA00023125"/>
    </source>
</evidence>
<keyword evidence="3 9" id="KW-0227">DNA damage</keyword>
<comment type="subunit">
    <text evidence="9">Homohexamer. Forms an RuvA(8)-RuvB(12)-Holliday junction (HJ) complex. HJ DNA is sandwiched between 2 RuvA tetramers; dsDNA enters through RuvA and exits via RuvB. An RuvB hexamer assembles on each DNA strand where it exits the tetramer. Each RuvB hexamer is contacted by two RuvA subunits (via domain III) on 2 adjacent RuvB subunits; this complex drives branch migration. In the full resolvosome a probable DNA-RuvA(4)-RuvB(12)-RuvC(2) complex forms which resolves the HJ.</text>
</comment>
<dbReference type="GO" id="GO:0016787">
    <property type="term" value="F:hydrolase activity"/>
    <property type="evidence" value="ECO:0007669"/>
    <property type="project" value="UniProtKB-KW"/>
</dbReference>
<dbReference type="InterPro" id="IPR008823">
    <property type="entry name" value="RuvB_wg_C"/>
</dbReference>
<dbReference type="Pfam" id="PF05491">
    <property type="entry name" value="WHD_RuvB"/>
    <property type="match status" value="1"/>
</dbReference>
<comment type="subcellular location">
    <subcellularLocation>
        <location evidence="9">Cytoplasm</location>
    </subcellularLocation>
</comment>
<evidence type="ECO:0000256" key="5">
    <source>
        <dbReference type="ARBA" id="ARBA00022840"/>
    </source>
</evidence>
<dbReference type="InterPro" id="IPR003593">
    <property type="entry name" value="AAA+_ATPase"/>
</dbReference>
<dbReference type="Gene3D" id="1.10.8.60">
    <property type="match status" value="1"/>
</dbReference>